<dbReference type="CDD" id="cd20543">
    <property type="entry name" value="CYCLIN_AtCycD-like_rpt1"/>
    <property type="match status" value="1"/>
</dbReference>
<dbReference type="SMART" id="SM00385">
    <property type="entry name" value="CYCLIN"/>
    <property type="match status" value="1"/>
</dbReference>
<comment type="similarity">
    <text evidence="1">Belongs to the cyclin family. Cyclin D subfamily.</text>
</comment>
<proteinExistence type="inferred from homology"/>
<name>A0A8J5C840_ZINOF</name>
<feature type="domain" description="Cyclin-like" evidence="6">
    <location>
        <begin position="98"/>
        <end position="186"/>
    </location>
</feature>
<evidence type="ECO:0000259" key="7">
    <source>
        <dbReference type="SMART" id="SM01332"/>
    </source>
</evidence>
<evidence type="ECO:0000313" key="9">
    <source>
        <dbReference type="Proteomes" id="UP000734854"/>
    </source>
</evidence>
<organism evidence="8 9">
    <name type="scientific">Zingiber officinale</name>
    <name type="common">Ginger</name>
    <name type="synonym">Amomum zingiber</name>
    <dbReference type="NCBI Taxonomy" id="94328"/>
    <lineage>
        <taxon>Eukaryota</taxon>
        <taxon>Viridiplantae</taxon>
        <taxon>Streptophyta</taxon>
        <taxon>Embryophyta</taxon>
        <taxon>Tracheophyta</taxon>
        <taxon>Spermatophyta</taxon>
        <taxon>Magnoliopsida</taxon>
        <taxon>Liliopsida</taxon>
        <taxon>Zingiberales</taxon>
        <taxon>Zingiberaceae</taxon>
        <taxon>Zingiber</taxon>
    </lineage>
</organism>
<accession>A0A8J5C840</accession>
<dbReference type="FunFam" id="1.10.472.10:FF:000034">
    <property type="entry name" value="D2/4-type cyclin"/>
    <property type="match status" value="1"/>
</dbReference>
<evidence type="ECO:0000256" key="1">
    <source>
        <dbReference type="ARBA" id="ARBA00009065"/>
    </source>
</evidence>
<keyword evidence="9" id="KW-1185">Reference proteome</keyword>
<dbReference type="Pfam" id="PF02984">
    <property type="entry name" value="Cyclin_C"/>
    <property type="match status" value="1"/>
</dbReference>
<dbReference type="InterPro" id="IPR048258">
    <property type="entry name" value="Cyclins_cyclin-box"/>
</dbReference>
<protein>
    <recommendedName>
        <fullName evidence="10">Cyclin N-terminal domain-containing protein</fullName>
    </recommendedName>
</protein>
<dbReference type="SMART" id="SM01332">
    <property type="entry name" value="Cyclin_C"/>
    <property type="match status" value="1"/>
</dbReference>
<dbReference type="Pfam" id="PF00134">
    <property type="entry name" value="Cyclin_N"/>
    <property type="match status" value="1"/>
</dbReference>
<keyword evidence="3 5" id="KW-0195">Cyclin</keyword>
<gene>
    <name evidence="8" type="ORF">ZIOFF_068362</name>
</gene>
<evidence type="ECO:0000256" key="5">
    <source>
        <dbReference type="RuleBase" id="RU000383"/>
    </source>
</evidence>
<reference evidence="8 9" key="1">
    <citation type="submission" date="2020-08" db="EMBL/GenBank/DDBJ databases">
        <title>Plant Genome Project.</title>
        <authorList>
            <person name="Zhang R.-G."/>
        </authorList>
    </citation>
    <scope>NUCLEOTIDE SEQUENCE [LARGE SCALE GENOMIC DNA]</scope>
    <source>
        <tissue evidence="8">Rhizome</tissue>
    </source>
</reference>
<dbReference type="EMBL" id="JACMSC010000019">
    <property type="protein sequence ID" value="KAG6474427.1"/>
    <property type="molecule type" value="Genomic_DNA"/>
</dbReference>
<evidence type="ECO:0008006" key="10">
    <source>
        <dbReference type="Google" id="ProtNLM"/>
    </source>
</evidence>
<dbReference type="CDD" id="cd20544">
    <property type="entry name" value="CYCLIN_AtCycD-like_rpt2"/>
    <property type="match status" value="1"/>
</dbReference>
<evidence type="ECO:0000259" key="6">
    <source>
        <dbReference type="SMART" id="SM00385"/>
    </source>
</evidence>
<evidence type="ECO:0000256" key="2">
    <source>
        <dbReference type="ARBA" id="ARBA00022618"/>
    </source>
</evidence>
<evidence type="ECO:0000256" key="4">
    <source>
        <dbReference type="ARBA" id="ARBA00023306"/>
    </source>
</evidence>
<dbReference type="AlphaFoldDB" id="A0A8J5C840"/>
<dbReference type="Proteomes" id="UP000734854">
    <property type="component" value="Unassembled WGS sequence"/>
</dbReference>
<dbReference type="OrthoDB" id="5590282at2759"/>
<comment type="caution">
    <text evidence="8">The sequence shown here is derived from an EMBL/GenBank/DDBJ whole genome shotgun (WGS) entry which is preliminary data.</text>
</comment>
<keyword evidence="2" id="KW-0132">Cell division</keyword>
<dbReference type="InterPro" id="IPR039361">
    <property type="entry name" value="Cyclin"/>
</dbReference>
<keyword evidence="4" id="KW-0131">Cell cycle</keyword>
<dbReference type="InterPro" id="IPR004367">
    <property type="entry name" value="Cyclin_C-dom"/>
</dbReference>
<dbReference type="InterPro" id="IPR013763">
    <property type="entry name" value="Cyclin-like_dom"/>
</dbReference>
<sequence length="346" mass="38539">MAINYECAASALLCAEDNSSILDFDDDDEEQGGLGCGWISEAKSYDFYGDFLVDLPVQSNECVGSLVEREAEHMPREDYSERLRSGAFDSAIRRDAIDWICKVHAHYNFGPLCVYLAVNYLDRFLSANELPKGKAWMIQLLSVACLSLAAKMEETEIPLPLDLQVADAKYAFESRTILRMELLMLSTLKWKMQAVTPFAYIDFFLHKFNGGSAPSKLLVSHSVELTINTIRGIDFLEFRPSEIAAAVALFALIERKIVEFDKAISCCIHVAKERVLRCYKLIEDSIGVRNMLHKLASSSVTTIPQSPIGVLDAACLSYKSDDTTAGSFASCRHDSPACKRRKISIS</sequence>
<dbReference type="InterPro" id="IPR006671">
    <property type="entry name" value="Cyclin_N"/>
</dbReference>
<dbReference type="PANTHER" id="PTHR10177">
    <property type="entry name" value="CYCLINS"/>
    <property type="match status" value="1"/>
</dbReference>
<feature type="domain" description="Cyclin C-terminal" evidence="7">
    <location>
        <begin position="195"/>
        <end position="306"/>
    </location>
</feature>
<evidence type="ECO:0000313" key="8">
    <source>
        <dbReference type="EMBL" id="KAG6474427.1"/>
    </source>
</evidence>
<dbReference type="PROSITE" id="PS00292">
    <property type="entry name" value="CYCLINS"/>
    <property type="match status" value="1"/>
</dbReference>
<evidence type="ECO:0000256" key="3">
    <source>
        <dbReference type="ARBA" id="ARBA00023127"/>
    </source>
</evidence>
<dbReference type="GO" id="GO:0051301">
    <property type="term" value="P:cell division"/>
    <property type="evidence" value="ECO:0007669"/>
    <property type="project" value="UniProtKB-KW"/>
</dbReference>